<evidence type="ECO:0000313" key="8">
    <source>
        <dbReference type="Proteomes" id="UP001085076"/>
    </source>
</evidence>
<reference evidence="7" key="2">
    <citation type="journal article" date="2022" name="Hortic Res">
        <title>The genome of Dioscorea zingiberensis sheds light on the biosynthesis, origin and evolution of the medicinally important diosgenin saponins.</title>
        <authorList>
            <person name="Li Y."/>
            <person name="Tan C."/>
            <person name="Li Z."/>
            <person name="Guo J."/>
            <person name="Li S."/>
            <person name="Chen X."/>
            <person name="Wang C."/>
            <person name="Dai X."/>
            <person name="Yang H."/>
            <person name="Song W."/>
            <person name="Hou L."/>
            <person name="Xu J."/>
            <person name="Tong Z."/>
            <person name="Xu A."/>
            <person name="Yuan X."/>
            <person name="Wang W."/>
            <person name="Yang Q."/>
            <person name="Chen L."/>
            <person name="Sun Z."/>
            <person name="Wang K."/>
            <person name="Pan B."/>
            <person name="Chen J."/>
            <person name="Bao Y."/>
            <person name="Liu F."/>
            <person name="Qi X."/>
            <person name="Gang D.R."/>
            <person name="Wen J."/>
            <person name="Li J."/>
        </authorList>
    </citation>
    <scope>NUCLEOTIDE SEQUENCE</scope>
    <source>
        <strain evidence="7">Dzin_1.0</strain>
    </source>
</reference>
<dbReference type="Gene3D" id="2.60.120.260">
    <property type="entry name" value="Galactose-binding domain-like"/>
    <property type="match status" value="1"/>
</dbReference>
<proteinExistence type="inferred from homology"/>
<dbReference type="PANTHER" id="PTHR23421">
    <property type="entry name" value="BETA-GALACTOSIDASE RELATED"/>
    <property type="match status" value="1"/>
</dbReference>
<comment type="similarity">
    <text evidence="2">Belongs to the glycosyl hydrolase 35 family.</text>
</comment>
<dbReference type="InterPro" id="IPR001944">
    <property type="entry name" value="Glycoside_Hdrlase_35"/>
</dbReference>
<evidence type="ECO:0000259" key="6">
    <source>
        <dbReference type="PROSITE" id="PS50228"/>
    </source>
</evidence>
<keyword evidence="8" id="KW-1185">Reference proteome</keyword>
<dbReference type="Pfam" id="PF21467">
    <property type="entry name" value="BetaGal_gal-bd"/>
    <property type="match status" value="1"/>
</dbReference>
<dbReference type="InterPro" id="IPR048913">
    <property type="entry name" value="BetaGal_gal-bd"/>
</dbReference>
<keyword evidence="5" id="KW-0326">Glycosidase</keyword>
<keyword evidence="4" id="KW-0378">Hydrolase</keyword>
<evidence type="ECO:0000313" key="7">
    <source>
        <dbReference type="EMBL" id="KAJ0988499.1"/>
    </source>
</evidence>
<dbReference type="SUPFAM" id="SSF49785">
    <property type="entry name" value="Galactose-binding domain-like"/>
    <property type="match status" value="1"/>
</dbReference>
<organism evidence="7 8">
    <name type="scientific">Dioscorea zingiberensis</name>
    <dbReference type="NCBI Taxonomy" id="325984"/>
    <lineage>
        <taxon>Eukaryota</taxon>
        <taxon>Viridiplantae</taxon>
        <taxon>Streptophyta</taxon>
        <taxon>Embryophyta</taxon>
        <taxon>Tracheophyta</taxon>
        <taxon>Spermatophyta</taxon>
        <taxon>Magnoliopsida</taxon>
        <taxon>Liliopsida</taxon>
        <taxon>Dioscoreales</taxon>
        <taxon>Dioscoreaceae</taxon>
        <taxon>Dioscorea</taxon>
    </lineage>
</organism>
<dbReference type="InterPro" id="IPR031330">
    <property type="entry name" value="Gly_Hdrlase_35_cat"/>
</dbReference>
<dbReference type="EC" id="3.2.1.23" evidence="3"/>
<dbReference type="GO" id="GO:0005975">
    <property type="term" value="P:carbohydrate metabolic process"/>
    <property type="evidence" value="ECO:0007669"/>
    <property type="project" value="InterPro"/>
</dbReference>
<dbReference type="AlphaFoldDB" id="A0A9D5DBK0"/>
<dbReference type="Pfam" id="PF01301">
    <property type="entry name" value="Glyco_hydro_35"/>
    <property type="match status" value="1"/>
</dbReference>
<evidence type="ECO:0000256" key="5">
    <source>
        <dbReference type="ARBA" id="ARBA00023295"/>
    </source>
</evidence>
<comment type="caution">
    <text evidence="7">The sequence shown here is derived from an EMBL/GenBank/DDBJ whole genome shotgun (WGS) entry which is preliminary data.</text>
</comment>
<protein>
    <recommendedName>
        <fullName evidence="3">beta-galactosidase</fullName>
        <ecNumber evidence="3">3.2.1.23</ecNumber>
    </recommendedName>
</protein>
<reference evidence="7" key="1">
    <citation type="submission" date="2021-03" db="EMBL/GenBank/DDBJ databases">
        <authorList>
            <person name="Li Z."/>
            <person name="Yang C."/>
        </authorList>
    </citation>
    <scope>NUCLEOTIDE SEQUENCE</scope>
    <source>
        <strain evidence="7">Dzin_1.0</strain>
        <tissue evidence="7">Leaf</tissue>
    </source>
</reference>
<dbReference type="Pfam" id="PF02140">
    <property type="entry name" value="SUEL_Lectin"/>
    <property type="match status" value="1"/>
</dbReference>
<evidence type="ECO:0000256" key="2">
    <source>
        <dbReference type="ARBA" id="ARBA00009809"/>
    </source>
</evidence>
<dbReference type="CDD" id="cd22842">
    <property type="entry name" value="Gal_Rha_Lectin_BGal"/>
    <property type="match status" value="1"/>
</dbReference>
<name>A0A9D5DBK0_9LILI</name>
<dbReference type="InterPro" id="IPR017853">
    <property type="entry name" value="GH"/>
</dbReference>
<dbReference type="InterPro" id="IPR008979">
    <property type="entry name" value="Galactose-bd-like_sf"/>
</dbReference>
<gene>
    <name evidence="7" type="ORF">J5N97_006855</name>
</gene>
<evidence type="ECO:0000256" key="1">
    <source>
        <dbReference type="ARBA" id="ARBA00001412"/>
    </source>
</evidence>
<dbReference type="SUPFAM" id="SSF51445">
    <property type="entry name" value="(Trans)glycosidases"/>
    <property type="match status" value="1"/>
</dbReference>
<dbReference type="Proteomes" id="UP001085076">
    <property type="component" value="Miscellaneous, Linkage group lg01"/>
</dbReference>
<dbReference type="Gene3D" id="3.20.20.80">
    <property type="entry name" value="Glycosidases"/>
    <property type="match status" value="1"/>
</dbReference>
<evidence type="ECO:0000256" key="3">
    <source>
        <dbReference type="ARBA" id="ARBA00012756"/>
    </source>
</evidence>
<dbReference type="EMBL" id="JAGGNH010000001">
    <property type="protein sequence ID" value="KAJ0988499.1"/>
    <property type="molecule type" value="Genomic_DNA"/>
</dbReference>
<dbReference type="PROSITE" id="PS50228">
    <property type="entry name" value="SUEL_LECTIN"/>
    <property type="match status" value="1"/>
</dbReference>
<feature type="domain" description="SUEL-type lectin" evidence="6">
    <location>
        <begin position="255"/>
        <end position="340"/>
    </location>
</feature>
<dbReference type="GO" id="GO:0004565">
    <property type="term" value="F:beta-galactosidase activity"/>
    <property type="evidence" value="ECO:0007669"/>
    <property type="project" value="UniProtKB-EC"/>
</dbReference>
<dbReference type="OrthoDB" id="780031at2759"/>
<accession>A0A9D5DBK0</accession>
<sequence length="340" mass="37542">MFAEISLFFFSGFPVWLRNIPGLKFRTDNQPFKDEMQNFTTLIVDMVKQERLLVFEKNVILNAGKNYNSLLSVTVGLSNYGAFYEYDPAGIAGGPIKLTGKRNTIDLSTNKWTYKIGLNGMDKQYFVENCRNGSTMQWRAEQVPMQRPFTWYKASFDAPVGDAPVVVDLAGMGKGEAFVSGQSIGRYWANYTADPKMCHPCDHRGKYSDDRCRTGCQGPSQRWYHVPRSFLKTGKPNTLQVKFQTLNAGIVCANVEEGKILSLTCQGGRSITKINFARFGDVLGECGSFKQGKYAAAGVSPVVEEACVGQLKCSIKVMESNFGAGRGGGPRRLAVEAVCG</sequence>
<evidence type="ECO:0000256" key="4">
    <source>
        <dbReference type="ARBA" id="ARBA00022801"/>
    </source>
</evidence>
<dbReference type="InterPro" id="IPR000922">
    <property type="entry name" value="Lectin_gal-bd_dom"/>
</dbReference>
<dbReference type="GO" id="GO:0030246">
    <property type="term" value="F:carbohydrate binding"/>
    <property type="evidence" value="ECO:0007669"/>
    <property type="project" value="InterPro"/>
</dbReference>
<comment type="catalytic activity">
    <reaction evidence="1">
        <text>Hydrolysis of terminal non-reducing beta-D-galactose residues in beta-D-galactosides.</text>
        <dbReference type="EC" id="3.2.1.23"/>
    </reaction>
</comment>